<dbReference type="Pfam" id="PF11741">
    <property type="entry name" value="AMIN"/>
    <property type="match status" value="1"/>
</dbReference>
<reference evidence="6" key="1">
    <citation type="submission" date="2023-01" db="EMBL/GenBank/DDBJ databases">
        <title>The genome sequence of Kordiimonadaceae bacterium 6D33.</title>
        <authorList>
            <person name="Liu Y."/>
        </authorList>
    </citation>
    <scope>NUCLEOTIDE SEQUENCE</scope>
    <source>
        <strain evidence="6">6D33</strain>
    </source>
</reference>
<dbReference type="SUPFAM" id="SSF53187">
    <property type="entry name" value="Zn-dependent exopeptidases"/>
    <property type="match status" value="1"/>
</dbReference>
<dbReference type="GO" id="GO:0030288">
    <property type="term" value="C:outer membrane-bounded periplasmic space"/>
    <property type="evidence" value="ECO:0007669"/>
    <property type="project" value="TreeGrafter"/>
</dbReference>
<comment type="catalytic activity">
    <reaction evidence="1">
        <text>Hydrolyzes the link between N-acetylmuramoyl residues and L-amino acid residues in certain cell-wall glycopeptides.</text>
        <dbReference type="EC" id="3.5.1.28"/>
    </reaction>
</comment>
<dbReference type="Pfam" id="PF01520">
    <property type="entry name" value="Amidase_3"/>
    <property type="match status" value="1"/>
</dbReference>
<keyword evidence="4" id="KW-0732">Signal</keyword>
<keyword evidence="3 6" id="KW-0378">Hydrolase</keyword>
<name>A0AAF0BKX4_9PROT</name>
<sequence>MSRVLRVNCRIIKACLAFALWCCTSFAVAAEVAISSIRFGENGATSRVVLDVDSAIEPRIFLLAGPNRVVIDVPMGAWRGNGANRGLGLIGQFRHGLFDADTYRIVLDLERPALVSSSFALPPREGYNHRYVIDLKSTNAADFAAAVAADRAVASAARPDVASVAPSVPATRPSAIPGAKKVIVLDAGHGGPDPGTLGVLGVNEKHIVLAMAKAIKTELERTGRYTVKLTRDRDFFIPVRERFVLGRKLGADLFISIHADSIQNPTVTGGSVYSLSETASDKEAERLAARENKSDLVAGLDLNEADDEVAGILIDLAQRETLNYSAQFAEILVNEMKRDNPMLSRAHRYANLGMLKAPDVPSVLIECGYLSNKDDARRLGSAEGQRKIARSVSRAVDRYFEHMIALGR</sequence>
<dbReference type="InterPro" id="IPR050695">
    <property type="entry name" value="N-acetylmuramoyl_amidase_3"/>
</dbReference>
<keyword evidence="7" id="KW-1185">Reference proteome</keyword>
<accession>A0AAF0BKX4</accession>
<feature type="signal peptide" evidence="4">
    <location>
        <begin position="1"/>
        <end position="29"/>
    </location>
</feature>
<dbReference type="SMART" id="SM00646">
    <property type="entry name" value="Ami_3"/>
    <property type="match status" value="1"/>
</dbReference>
<dbReference type="PANTHER" id="PTHR30404:SF0">
    <property type="entry name" value="N-ACETYLMURAMOYL-L-ALANINE AMIDASE AMIC"/>
    <property type="match status" value="1"/>
</dbReference>
<dbReference type="Gene3D" id="2.60.40.3500">
    <property type="match status" value="1"/>
</dbReference>
<evidence type="ECO:0000259" key="5">
    <source>
        <dbReference type="SMART" id="SM00646"/>
    </source>
</evidence>
<dbReference type="GO" id="GO:0008745">
    <property type="term" value="F:N-acetylmuramoyl-L-alanine amidase activity"/>
    <property type="evidence" value="ECO:0007669"/>
    <property type="project" value="UniProtKB-EC"/>
</dbReference>
<dbReference type="EMBL" id="CP116805">
    <property type="protein sequence ID" value="WCL52770.1"/>
    <property type="molecule type" value="Genomic_DNA"/>
</dbReference>
<dbReference type="Proteomes" id="UP001217500">
    <property type="component" value="Chromosome"/>
</dbReference>
<dbReference type="InterPro" id="IPR021731">
    <property type="entry name" value="AMIN_dom"/>
</dbReference>
<evidence type="ECO:0000256" key="1">
    <source>
        <dbReference type="ARBA" id="ARBA00001561"/>
    </source>
</evidence>
<dbReference type="CDD" id="cd02696">
    <property type="entry name" value="MurNAc-LAA"/>
    <property type="match status" value="1"/>
</dbReference>
<feature type="chain" id="PRO_5042150154" description="N-acetylmuramoyl-L-alanine amidase" evidence="4">
    <location>
        <begin position="30"/>
        <end position="408"/>
    </location>
</feature>
<proteinExistence type="predicted"/>
<dbReference type="PANTHER" id="PTHR30404">
    <property type="entry name" value="N-ACETYLMURAMOYL-L-ALANINE AMIDASE"/>
    <property type="match status" value="1"/>
</dbReference>
<evidence type="ECO:0000256" key="3">
    <source>
        <dbReference type="ARBA" id="ARBA00022801"/>
    </source>
</evidence>
<dbReference type="AlphaFoldDB" id="A0AAF0BKX4"/>
<gene>
    <name evidence="6" type="ORF">PH603_09485</name>
</gene>
<dbReference type="GO" id="GO:0009253">
    <property type="term" value="P:peptidoglycan catabolic process"/>
    <property type="evidence" value="ECO:0007669"/>
    <property type="project" value="InterPro"/>
</dbReference>
<evidence type="ECO:0000313" key="6">
    <source>
        <dbReference type="EMBL" id="WCL52770.1"/>
    </source>
</evidence>
<evidence type="ECO:0000256" key="2">
    <source>
        <dbReference type="ARBA" id="ARBA00011901"/>
    </source>
</evidence>
<feature type="domain" description="MurNAc-LAA" evidence="5">
    <location>
        <begin position="244"/>
        <end position="397"/>
    </location>
</feature>
<evidence type="ECO:0000313" key="7">
    <source>
        <dbReference type="Proteomes" id="UP001217500"/>
    </source>
</evidence>
<dbReference type="EC" id="3.5.1.28" evidence="2"/>
<dbReference type="Gene3D" id="3.40.630.40">
    <property type="entry name" value="Zn-dependent exopeptidases"/>
    <property type="match status" value="1"/>
</dbReference>
<dbReference type="RefSeq" id="WP_289502174.1">
    <property type="nucleotide sequence ID" value="NZ_CP116805.1"/>
</dbReference>
<evidence type="ECO:0000256" key="4">
    <source>
        <dbReference type="SAM" id="SignalP"/>
    </source>
</evidence>
<dbReference type="KEGG" id="gso:PH603_09485"/>
<protein>
    <recommendedName>
        <fullName evidence="2">N-acetylmuramoyl-L-alanine amidase</fullName>
        <ecNumber evidence="2">3.5.1.28</ecNumber>
    </recommendedName>
</protein>
<dbReference type="InterPro" id="IPR002508">
    <property type="entry name" value="MurNAc-LAA_cat"/>
</dbReference>
<organism evidence="6 7">
    <name type="scientific">Gimibacter soli</name>
    <dbReference type="NCBI Taxonomy" id="3024400"/>
    <lineage>
        <taxon>Bacteria</taxon>
        <taxon>Pseudomonadati</taxon>
        <taxon>Pseudomonadota</taxon>
        <taxon>Alphaproteobacteria</taxon>
        <taxon>Kordiimonadales</taxon>
        <taxon>Temperatibacteraceae</taxon>
        <taxon>Gimibacter</taxon>
    </lineage>
</organism>